<evidence type="ECO:0000313" key="2">
    <source>
        <dbReference type="EMBL" id="MPR34630.1"/>
    </source>
</evidence>
<reference evidence="2 3" key="1">
    <citation type="submission" date="2019-10" db="EMBL/GenBank/DDBJ databases">
        <title>Draft Genome Sequence of Cytophagaceae sp. SJW1-29.</title>
        <authorList>
            <person name="Choi A."/>
        </authorList>
    </citation>
    <scope>NUCLEOTIDE SEQUENCE [LARGE SCALE GENOMIC DNA]</scope>
    <source>
        <strain evidence="2 3">SJW1-29</strain>
    </source>
</reference>
<dbReference type="AlphaFoldDB" id="A0A7C9FDG6"/>
<keyword evidence="1" id="KW-0812">Transmembrane</keyword>
<feature type="transmembrane region" description="Helical" evidence="1">
    <location>
        <begin position="167"/>
        <end position="188"/>
    </location>
</feature>
<sequence length="317" mass="37036">MSIRCIYRFCFLIFGLLGWMAWIPGFVWAQSSVPKPVGRFLSDTIEVGKPFSYAFSYLHDSEMDVFFPDSSFDFSPFTFVDQEYFTTRTDSLGSLDSTVYRLMSFEVAAVQAIRLPVYVLAVRDCTAVFAETDTIALRSTLPVSTRLDTLSLRPETEVALLRRQFNYPVFMAFIVSAGLLFLAIYWLFGRGIIRQWRIFQLQRRHRDFIRTFARLNRTARERDSTEEAEKAVVVWKDYLEEIEKKPFATYTTREIVDNIPDDALEEALKTMDRIIYGQVKSKKMETSLQVLRNVAQRIYQRQRTEIVRAGKRELLDE</sequence>
<name>A0A7C9FDG6_9BACT</name>
<keyword evidence="1" id="KW-0472">Membrane</keyword>
<dbReference type="Proteomes" id="UP000479293">
    <property type="component" value="Unassembled WGS sequence"/>
</dbReference>
<keyword evidence="3" id="KW-1185">Reference proteome</keyword>
<evidence type="ECO:0000313" key="3">
    <source>
        <dbReference type="Proteomes" id="UP000479293"/>
    </source>
</evidence>
<dbReference type="EMBL" id="WHLY01000002">
    <property type="protein sequence ID" value="MPR34630.1"/>
    <property type="molecule type" value="Genomic_DNA"/>
</dbReference>
<organism evidence="2 3">
    <name type="scientific">Salmonirosea aquatica</name>
    <dbReference type="NCBI Taxonomy" id="2654236"/>
    <lineage>
        <taxon>Bacteria</taxon>
        <taxon>Pseudomonadati</taxon>
        <taxon>Bacteroidota</taxon>
        <taxon>Cytophagia</taxon>
        <taxon>Cytophagales</taxon>
        <taxon>Spirosomataceae</taxon>
        <taxon>Salmonirosea</taxon>
    </lineage>
</organism>
<dbReference type="RefSeq" id="WP_152761018.1">
    <property type="nucleotide sequence ID" value="NZ_WHLY01000002.1"/>
</dbReference>
<protein>
    <recommendedName>
        <fullName evidence="4">DUF4129 domain-containing protein</fullName>
    </recommendedName>
</protein>
<evidence type="ECO:0008006" key="4">
    <source>
        <dbReference type="Google" id="ProtNLM"/>
    </source>
</evidence>
<comment type="caution">
    <text evidence="2">The sequence shown here is derived from an EMBL/GenBank/DDBJ whole genome shotgun (WGS) entry which is preliminary data.</text>
</comment>
<accession>A0A7C9FDG6</accession>
<proteinExistence type="predicted"/>
<gene>
    <name evidence="2" type="ORF">GBK04_15010</name>
</gene>
<evidence type="ECO:0000256" key="1">
    <source>
        <dbReference type="SAM" id="Phobius"/>
    </source>
</evidence>
<keyword evidence="1" id="KW-1133">Transmembrane helix</keyword>